<keyword evidence="6 12" id="KW-0698">rRNA processing</keyword>
<dbReference type="Pfam" id="PF04452">
    <property type="entry name" value="Methyltrans_RNA"/>
    <property type="match status" value="1"/>
</dbReference>
<dbReference type="Gene3D" id="3.40.1280.10">
    <property type="match status" value="1"/>
</dbReference>
<dbReference type="InterPro" id="IPR046886">
    <property type="entry name" value="RsmE_MTase_dom"/>
</dbReference>
<evidence type="ECO:0000256" key="4">
    <source>
        <dbReference type="ARBA" id="ARBA00013673"/>
    </source>
</evidence>
<keyword evidence="9 12" id="KW-0949">S-adenosyl-L-methionine</keyword>
<keyword evidence="16" id="KW-1185">Reference proteome</keyword>
<protein>
    <recommendedName>
        <fullName evidence="4 12">Ribosomal RNA small subunit methyltransferase E</fullName>
        <ecNumber evidence="3 12">2.1.1.193</ecNumber>
    </recommendedName>
</protein>
<comment type="subcellular location">
    <subcellularLocation>
        <location evidence="1 12">Cytoplasm</location>
    </subcellularLocation>
</comment>
<dbReference type="STRING" id="717605.Theco_2397"/>
<accession>L0EH72</accession>
<keyword evidence="7 12" id="KW-0489">Methyltransferase</keyword>
<evidence type="ECO:0000313" key="16">
    <source>
        <dbReference type="Proteomes" id="UP000010795"/>
    </source>
</evidence>
<evidence type="ECO:0000313" key="15">
    <source>
        <dbReference type="EMBL" id="AGA58505.1"/>
    </source>
</evidence>
<keyword evidence="5 12" id="KW-0963">Cytoplasm</keyword>
<dbReference type="SUPFAM" id="SSF75217">
    <property type="entry name" value="alpha/beta knot"/>
    <property type="match status" value="1"/>
</dbReference>
<dbReference type="EMBL" id="CP003255">
    <property type="protein sequence ID" value="AGA58505.1"/>
    <property type="molecule type" value="Genomic_DNA"/>
</dbReference>
<evidence type="ECO:0000256" key="5">
    <source>
        <dbReference type="ARBA" id="ARBA00022490"/>
    </source>
</evidence>
<evidence type="ECO:0000259" key="14">
    <source>
        <dbReference type="Pfam" id="PF20260"/>
    </source>
</evidence>
<comment type="catalytic activity">
    <reaction evidence="11 12">
        <text>uridine(1498) in 16S rRNA + S-adenosyl-L-methionine = N(3)-methyluridine(1498) in 16S rRNA + S-adenosyl-L-homocysteine + H(+)</text>
        <dbReference type="Rhea" id="RHEA:42920"/>
        <dbReference type="Rhea" id="RHEA-COMP:10283"/>
        <dbReference type="Rhea" id="RHEA-COMP:10284"/>
        <dbReference type="ChEBI" id="CHEBI:15378"/>
        <dbReference type="ChEBI" id="CHEBI:57856"/>
        <dbReference type="ChEBI" id="CHEBI:59789"/>
        <dbReference type="ChEBI" id="CHEBI:65315"/>
        <dbReference type="ChEBI" id="CHEBI:74502"/>
        <dbReference type="EC" id="2.1.1.193"/>
    </reaction>
</comment>
<evidence type="ECO:0000259" key="13">
    <source>
        <dbReference type="Pfam" id="PF04452"/>
    </source>
</evidence>
<dbReference type="EC" id="2.1.1.193" evidence="3 12"/>
<dbReference type="InterPro" id="IPR029026">
    <property type="entry name" value="tRNA_m1G_MTases_N"/>
</dbReference>
<dbReference type="CDD" id="cd18084">
    <property type="entry name" value="RsmE-like"/>
    <property type="match status" value="1"/>
</dbReference>
<dbReference type="NCBIfam" id="NF008692">
    <property type="entry name" value="PRK11713.1-5"/>
    <property type="match status" value="1"/>
</dbReference>
<dbReference type="GO" id="GO:0005737">
    <property type="term" value="C:cytoplasm"/>
    <property type="evidence" value="ECO:0007669"/>
    <property type="project" value="UniProtKB-SubCell"/>
</dbReference>
<dbReference type="PIRSF" id="PIRSF015601">
    <property type="entry name" value="MTase_slr0722"/>
    <property type="match status" value="1"/>
</dbReference>
<evidence type="ECO:0000256" key="7">
    <source>
        <dbReference type="ARBA" id="ARBA00022603"/>
    </source>
</evidence>
<evidence type="ECO:0000256" key="6">
    <source>
        <dbReference type="ARBA" id="ARBA00022552"/>
    </source>
</evidence>
<dbReference type="NCBIfam" id="TIGR00046">
    <property type="entry name" value="RsmE family RNA methyltransferase"/>
    <property type="match status" value="1"/>
</dbReference>
<organism evidence="15 16">
    <name type="scientific">Thermobacillus composti (strain DSM 18247 / JCM 13945 / KWC4)</name>
    <dbReference type="NCBI Taxonomy" id="717605"/>
    <lineage>
        <taxon>Bacteria</taxon>
        <taxon>Bacillati</taxon>
        <taxon>Bacillota</taxon>
        <taxon>Bacilli</taxon>
        <taxon>Bacillales</taxon>
        <taxon>Paenibacillaceae</taxon>
        <taxon>Thermobacillus</taxon>
    </lineage>
</organism>
<name>L0EH72_THECK</name>
<evidence type="ECO:0000256" key="3">
    <source>
        <dbReference type="ARBA" id="ARBA00012328"/>
    </source>
</evidence>
<dbReference type="AlphaFoldDB" id="L0EH72"/>
<evidence type="ECO:0000256" key="1">
    <source>
        <dbReference type="ARBA" id="ARBA00004496"/>
    </source>
</evidence>
<evidence type="ECO:0000256" key="12">
    <source>
        <dbReference type="PIRNR" id="PIRNR015601"/>
    </source>
</evidence>
<dbReference type="InterPro" id="IPR015947">
    <property type="entry name" value="PUA-like_sf"/>
</dbReference>
<dbReference type="HOGENOM" id="CLU_067442_3_0_9"/>
<feature type="domain" description="Ribosomal RNA small subunit methyltransferase E PUA-like" evidence="14">
    <location>
        <begin position="21"/>
        <end position="59"/>
    </location>
</feature>
<keyword evidence="8 12" id="KW-0808">Transferase</keyword>
<evidence type="ECO:0000256" key="8">
    <source>
        <dbReference type="ARBA" id="ARBA00022679"/>
    </source>
</evidence>
<dbReference type="InterPro" id="IPR046887">
    <property type="entry name" value="RsmE_PUA-like"/>
</dbReference>
<dbReference type="InterPro" id="IPR006700">
    <property type="entry name" value="RsmE"/>
</dbReference>
<dbReference type="GO" id="GO:0070475">
    <property type="term" value="P:rRNA base methylation"/>
    <property type="evidence" value="ECO:0007669"/>
    <property type="project" value="TreeGrafter"/>
</dbReference>
<gene>
    <name evidence="15" type="ordered locus">Theco_2397</name>
</gene>
<dbReference type="SUPFAM" id="SSF88697">
    <property type="entry name" value="PUA domain-like"/>
    <property type="match status" value="1"/>
</dbReference>
<dbReference type="PANTHER" id="PTHR30027:SF3">
    <property type="entry name" value="16S RRNA (URACIL(1498)-N(3))-METHYLTRANSFERASE"/>
    <property type="match status" value="1"/>
</dbReference>
<evidence type="ECO:0000256" key="11">
    <source>
        <dbReference type="ARBA" id="ARBA00047944"/>
    </source>
</evidence>
<dbReference type="Pfam" id="PF20260">
    <property type="entry name" value="PUA_4"/>
    <property type="match status" value="1"/>
</dbReference>
<dbReference type="eggNOG" id="COG1385">
    <property type="taxonomic scope" value="Bacteria"/>
</dbReference>
<reference evidence="16" key="1">
    <citation type="submission" date="2012-01" db="EMBL/GenBank/DDBJ databases">
        <title>Complete sequence of chromosome of Thermobacillus composti KWC4.</title>
        <authorList>
            <person name="Lucas S."/>
            <person name="Han J."/>
            <person name="Lapidus A."/>
            <person name="Cheng J.-F."/>
            <person name="Goodwin L."/>
            <person name="Pitluck S."/>
            <person name="Peters L."/>
            <person name="Ovchinnikova G."/>
            <person name="Teshima H."/>
            <person name="Detter J.C."/>
            <person name="Han C."/>
            <person name="Tapia R."/>
            <person name="Land M."/>
            <person name="Hauser L."/>
            <person name="Kyrpides N."/>
            <person name="Ivanova N."/>
            <person name="Pagani I."/>
            <person name="Anderson I."/>
            <person name="Woyke T."/>
        </authorList>
    </citation>
    <scope>NUCLEOTIDE SEQUENCE [LARGE SCALE GENOMIC DNA]</scope>
    <source>
        <strain evidence="16">DSM 18247 / JCM 13945 / KWC4</strain>
    </source>
</reference>
<evidence type="ECO:0000256" key="9">
    <source>
        <dbReference type="ARBA" id="ARBA00022691"/>
    </source>
</evidence>
<dbReference type="GO" id="GO:0070042">
    <property type="term" value="F:rRNA (uridine-N3-)-methyltransferase activity"/>
    <property type="evidence" value="ECO:0007669"/>
    <property type="project" value="TreeGrafter"/>
</dbReference>
<sequence>MDMQRYIVPPAAFRGRTVIVEGDDAFHIARVMRMRPGDRVVVCDGAGREATAVLTEVTPVRAEAEAEELRPSSGEPAWTVVVAQSLPKGDKMELIIQKGTEIGAAAFVPFRSERAVVQYDGKQEAKRLERWRKIAKEAAEQAHRGRLPEVAGVASWRELLQSFAEYDDVYFCYERQGGEPAAGLRTRVRETMSRAGDRPLKLLIVVGPEGGFTAREAAEAEAAGARPAGLGARILRTETAALAALACLMYESGEMGGNE</sequence>
<dbReference type="Proteomes" id="UP000010795">
    <property type="component" value="Chromosome"/>
</dbReference>
<evidence type="ECO:0000256" key="10">
    <source>
        <dbReference type="ARBA" id="ARBA00025699"/>
    </source>
</evidence>
<dbReference type="PANTHER" id="PTHR30027">
    <property type="entry name" value="RIBOSOMAL RNA SMALL SUBUNIT METHYLTRANSFERASE E"/>
    <property type="match status" value="1"/>
</dbReference>
<feature type="domain" description="Ribosomal RNA small subunit methyltransferase E methyltransferase" evidence="13">
    <location>
        <begin position="79"/>
        <end position="248"/>
    </location>
</feature>
<dbReference type="InterPro" id="IPR029028">
    <property type="entry name" value="Alpha/beta_knot_MTases"/>
</dbReference>
<proteinExistence type="inferred from homology"/>
<comment type="similarity">
    <text evidence="2 12">Belongs to the RNA methyltransferase RsmE family.</text>
</comment>
<evidence type="ECO:0000256" key="2">
    <source>
        <dbReference type="ARBA" id="ARBA00005528"/>
    </source>
</evidence>
<comment type="function">
    <text evidence="10 12">Specifically methylates the N3 position of the uracil ring of uridine 1498 (m3U1498) in 16S rRNA. Acts on the fully assembled 30S ribosomal subunit.</text>
</comment>
<dbReference type="KEGG" id="tco:Theco_2397"/>